<reference evidence="1 2" key="1">
    <citation type="submission" date="2024-02" db="EMBL/GenBank/DDBJ databases">
        <authorList>
            <person name="Chen Y."/>
            <person name="Shah S."/>
            <person name="Dougan E. K."/>
            <person name="Thang M."/>
            <person name="Chan C."/>
        </authorList>
    </citation>
    <scope>NUCLEOTIDE SEQUENCE [LARGE SCALE GENOMIC DNA]</scope>
</reference>
<feature type="non-terminal residue" evidence="1">
    <location>
        <position position="1"/>
    </location>
</feature>
<comment type="caution">
    <text evidence="1">The sequence shown here is derived from an EMBL/GenBank/DDBJ whole genome shotgun (WGS) entry which is preliminary data.</text>
</comment>
<evidence type="ECO:0000313" key="1">
    <source>
        <dbReference type="EMBL" id="CAK9004916.1"/>
    </source>
</evidence>
<feature type="non-terminal residue" evidence="1">
    <location>
        <position position="51"/>
    </location>
</feature>
<keyword evidence="2" id="KW-1185">Reference proteome</keyword>
<evidence type="ECO:0000313" key="2">
    <source>
        <dbReference type="Proteomes" id="UP001642464"/>
    </source>
</evidence>
<dbReference type="Proteomes" id="UP001642464">
    <property type="component" value="Unassembled WGS sequence"/>
</dbReference>
<proteinExistence type="predicted"/>
<accession>A0ABP0ISK1</accession>
<protein>
    <submittedName>
        <fullName evidence="1">Uncharacterized protein</fullName>
    </submittedName>
</protein>
<organism evidence="1 2">
    <name type="scientific">Durusdinium trenchii</name>
    <dbReference type="NCBI Taxonomy" id="1381693"/>
    <lineage>
        <taxon>Eukaryota</taxon>
        <taxon>Sar</taxon>
        <taxon>Alveolata</taxon>
        <taxon>Dinophyceae</taxon>
        <taxon>Suessiales</taxon>
        <taxon>Symbiodiniaceae</taxon>
        <taxon>Durusdinium</taxon>
    </lineage>
</organism>
<sequence length="51" mass="5662">ALPVEPVEVPHSEGGKEALEHVELEKRKRLGPVAFWAEVWEFPAQKALAEG</sequence>
<name>A0ABP0ISK1_9DINO</name>
<dbReference type="EMBL" id="CAXAMM010004781">
    <property type="protein sequence ID" value="CAK9004916.1"/>
    <property type="molecule type" value="Genomic_DNA"/>
</dbReference>
<gene>
    <name evidence="1" type="ORF">SCF082_LOCUS8381</name>
</gene>